<keyword evidence="2" id="KW-1185">Reference proteome</keyword>
<dbReference type="OrthoDB" id="3214648at2"/>
<reference evidence="1 2" key="1">
    <citation type="journal article" date="2008" name="Int. J. Syst. Evol. Microbiol.">
        <title>Tessaracoccus flavescens sp. nov., isolated from marine sediment.</title>
        <authorList>
            <person name="Lee D.W."/>
            <person name="Lee S.D."/>
        </authorList>
    </citation>
    <scope>NUCLEOTIDE SEQUENCE [LARGE SCALE GENOMIC DNA]</scope>
    <source>
        <strain evidence="1 2">SST-39T</strain>
    </source>
</reference>
<evidence type="ECO:0000313" key="2">
    <source>
        <dbReference type="Proteomes" id="UP000188235"/>
    </source>
</evidence>
<evidence type="ECO:0000313" key="1">
    <source>
        <dbReference type="EMBL" id="AQP49864.1"/>
    </source>
</evidence>
<gene>
    <name evidence="1" type="ORF">BW733_02455</name>
</gene>
<dbReference type="RefSeq" id="WP_077347596.1">
    <property type="nucleotide sequence ID" value="NZ_CP019607.1"/>
</dbReference>
<sequence>MSYRWIPQTGSFSVQELESADLIHDFDDQGSAEEWLGLFYTDLLNRGVAEVSLFEEDRLVYGPMPLTP</sequence>
<dbReference type="AlphaFoldDB" id="A0A1Q2CUV2"/>
<dbReference type="KEGG" id="tfa:BW733_02455"/>
<accession>A0A1Q2CUV2</accession>
<dbReference type="STRING" id="399497.BW733_02455"/>
<dbReference type="Proteomes" id="UP000188235">
    <property type="component" value="Chromosome"/>
</dbReference>
<protein>
    <submittedName>
        <fullName evidence="1">Uncharacterized protein</fullName>
    </submittedName>
</protein>
<organism evidence="1 2">
    <name type="scientific">Tessaracoccus flavescens</name>
    <dbReference type="NCBI Taxonomy" id="399497"/>
    <lineage>
        <taxon>Bacteria</taxon>
        <taxon>Bacillati</taxon>
        <taxon>Actinomycetota</taxon>
        <taxon>Actinomycetes</taxon>
        <taxon>Propionibacteriales</taxon>
        <taxon>Propionibacteriaceae</taxon>
        <taxon>Tessaracoccus</taxon>
    </lineage>
</organism>
<name>A0A1Q2CUV2_9ACTN</name>
<dbReference type="EMBL" id="CP019607">
    <property type="protein sequence ID" value="AQP49864.1"/>
    <property type="molecule type" value="Genomic_DNA"/>
</dbReference>
<proteinExistence type="predicted"/>